<name>A0ABQ9ZXP6_9CRUS</name>
<organism evidence="1 2">
    <name type="scientific">Daphnia magna</name>
    <dbReference type="NCBI Taxonomy" id="35525"/>
    <lineage>
        <taxon>Eukaryota</taxon>
        <taxon>Metazoa</taxon>
        <taxon>Ecdysozoa</taxon>
        <taxon>Arthropoda</taxon>
        <taxon>Crustacea</taxon>
        <taxon>Branchiopoda</taxon>
        <taxon>Diplostraca</taxon>
        <taxon>Cladocera</taxon>
        <taxon>Anomopoda</taxon>
        <taxon>Daphniidae</taxon>
        <taxon>Daphnia</taxon>
    </lineage>
</organism>
<sequence>MVAWLRWQSACPGSRRSRVRVSSKHAARTETMEKKVTQRRQDKLFLMLYSHSLISTKFVSTKFVLFFDQEAPVLLIPDSRLQQMNTIN</sequence>
<gene>
    <name evidence="1" type="ORF">OUZ56_033354</name>
</gene>
<evidence type="ECO:0000313" key="2">
    <source>
        <dbReference type="Proteomes" id="UP001234178"/>
    </source>
</evidence>
<protein>
    <submittedName>
        <fullName evidence="1">Uncharacterized protein</fullName>
    </submittedName>
</protein>
<dbReference type="EMBL" id="JAOYFB010000012">
    <property type="protein sequence ID" value="KAK4017662.1"/>
    <property type="molecule type" value="Genomic_DNA"/>
</dbReference>
<proteinExistence type="predicted"/>
<keyword evidence="2" id="KW-1185">Reference proteome</keyword>
<dbReference type="Proteomes" id="UP001234178">
    <property type="component" value="Unassembled WGS sequence"/>
</dbReference>
<reference evidence="1 2" key="1">
    <citation type="journal article" date="2023" name="Nucleic Acids Res.">
        <title>The hologenome of Daphnia magna reveals possible DNA methylation and microbiome-mediated evolution of the host genome.</title>
        <authorList>
            <person name="Chaturvedi A."/>
            <person name="Li X."/>
            <person name="Dhandapani V."/>
            <person name="Marshall H."/>
            <person name="Kissane S."/>
            <person name="Cuenca-Cambronero M."/>
            <person name="Asole G."/>
            <person name="Calvet F."/>
            <person name="Ruiz-Romero M."/>
            <person name="Marangio P."/>
            <person name="Guigo R."/>
            <person name="Rago D."/>
            <person name="Mirbahai L."/>
            <person name="Eastwood N."/>
            <person name="Colbourne J.K."/>
            <person name="Zhou J."/>
            <person name="Mallon E."/>
            <person name="Orsini L."/>
        </authorList>
    </citation>
    <scope>NUCLEOTIDE SEQUENCE [LARGE SCALE GENOMIC DNA]</scope>
    <source>
        <strain evidence="1">LRV0_1</strain>
    </source>
</reference>
<evidence type="ECO:0000313" key="1">
    <source>
        <dbReference type="EMBL" id="KAK4017662.1"/>
    </source>
</evidence>
<accession>A0ABQ9ZXP6</accession>
<comment type="caution">
    <text evidence="1">The sequence shown here is derived from an EMBL/GenBank/DDBJ whole genome shotgun (WGS) entry which is preliminary data.</text>
</comment>